<evidence type="ECO:0000256" key="1">
    <source>
        <dbReference type="ARBA" id="ARBA00004651"/>
    </source>
</evidence>
<dbReference type="PANTHER" id="PTHR42718">
    <property type="entry name" value="MAJOR FACILITATOR SUPERFAMILY MULTIDRUG TRANSPORTER MFSC"/>
    <property type="match status" value="1"/>
</dbReference>
<dbReference type="Gene3D" id="1.20.1250.20">
    <property type="entry name" value="MFS general substrate transporter like domains"/>
    <property type="match status" value="2"/>
</dbReference>
<feature type="transmembrane region" description="Helical" evidence="5">
    <location>
        <begin position="254"/>
        <end position="275"/>
    </location>
</feature>
<keyword evidence="4 5" id="KW-0472">Membrane</keyword>
<feature type="transmembrane region" description="Helical" evidence="5">
    <location>
        <begin position="40"/>
        <end position="59"/>
    </location>
</feature>
<dbReference type="EMBL" id="JBEDNQ010000007">
    <property type="protein sequence ID" value="MEQ3552417.1"/>
    <property type="molecule type" value="Genomic_DNA"/>
</dbReference>
<dbReference type="PROSITE" id="PS50850">
    <property type="entry name" value="MFS"/>
    <property type="match status" value="1"/>
</dbReference>
<accession>A0ABV1KD80</accession>
<dbReference type="Pfam" id="PF07690">
    <property type="entry name" value="MFS_1"/>
    <property type="match status" value="1"/>
</dbReference>
<evidence type="ECO:0000256" key="4">
    <source>
        <dbReference type="ARBA" id="ARBA00023136"/>
    </source>
</evidence>
<feature type="transmembrane region" description="Helical" evidence="5">
    <location>
        <begin position="344"/>
        <end position="364"/>
    </location>
</feature>
<evidence type="ECO:0000256" key="5">
    <source>
        <dbReference type="SAM" id="Phobius"/>
    </source>
</evidence>
<proteinExistence type="predicted"/>
<feature type="transmembrane region" description="Helical" evidence="5">
    <location>
        <begin position="319"/>
        <end position="338"/>
    </location>
</feature>
<feature type="domain" description="Major facilitator superfamily (MFS) profile" evidence="6">
    <location>
        <begin position="5"/>
        <end position="443"/>
    </location>
</feature>
<gene>
    <name evidence="7" type="ORF">WIS52_18235</name>
</gene>
<comment type="caution">
    <text evidence="7">The sequence shown here is derived from an EMBL/GenBank/DDBJ whole genome shotgun (WGS) entry which is preliminary data.</text>
</comment>
<organism evidence="7 8">
    <name type="scientific">Pseudonocardia nematodicida</name>
    <dbReference type="NCBI Taxonomy" id="1206997"/>
    <lineage>
        <taxon>Bacteria</taxon>
        <taxon>Bacillati</taxon>
        <taxon>Actinomycetota</taxon>
        <taxon>Actinomycetes</taxon>
        <taxon>Pseudonocardiales</taxon>
        <taxon>Pseudonocardiaceae</taxon>
        <taxon>Pseudonocardia</taxon>
    </lineage>
</organism>
<evidence type="ECO:0000256" key="2">
    <source>
        <dbReference type="ARBA" id="ARBA00022692"/>
    </source>
</evidence>
<dbReference type="InterPro" id="IPR005829">
    <property type="entry name" value="Sugar_transporter_CS"/>
</dbReference>
<sequence>MARRTVAVAALGTTLCLVSYTAPLATLPRIAADLGSGPSGQSWILSSMSLGLTAVLLTAGTLADRFGRRRTFVAGALVLAFASAGGALSGGTGGFVAGRVVQGVGAAAVIACSLALISHALPPGPARSRATGLWGAALAAGIAAGPLLAGAVGWRVLYLLIGLAGLVLAVAARALLVESTASRPRRPDVLGMLLLAAGLAVLLAGLTGARRLPIGAPALALLVAGAVLLAGFVVVQVRSRRPMAGPELFRHPGLVAATVASLVTGLGIIALSSYLPALWGRLHGGTPLVAAALLLGWSGTSIVTALLTRRISERVVGGARLGGGLLVMAVGQLGLLAAGAGAGVVLAALVVTGAGTGVVNATLGREAVASVPPDRAGTGSGINNTSRYLGAAIGVTVTSVLTSPTGAETPAELLAGWRVAVLVAVAVTLAGAVVALACARRAEQTPVPVPEGGGQP</sequence>
<feature type="transmembrane region" description="Helical" evidence="5">
    <location>
        <begin position="287"/>
        <end position="307"/>
    </location>
</feature>
<protein>
    <submittedName>
        <fullName evidence="7">MFS transporter</fullName>
    </submittedName>
</protein>
<evidence type="ECO:0000313" key="7">
    <source>
        <dbReference type="EMBL" id="MEQ3552417.1"/>
    </source>
</evidence>
<evidence type="ECO:0000256" key="3">
    <source>
        <dbReference type="ARBA" id="ARBA00022989"/>
    </source>
</evidence>
<reference evidence="7 8" key="1">
    <citation type="submission" date="2024-03" db="EMBL/GenBank/DDBJ databases">
        <title>Draft genome sequence of Pseudonocardia nematodicida JCM 31783.</title>
        <authorList>
            <person name="Butdee W."/>
            <person name="Duangmal K."/>
        </authorList>
    </citation>
    <scope>NUCLEOTIDE SEQUENCE [LARGE SCALE GENOMIC DNA]</scope>
    <source>
        <strain evidence="7 8">JCM 31783</strain>
    </source>
</reference>
<feature type="transmembrane region" description="Helical" evidence="5">
    <location>
        <begin position="71"/>
        <end position="88"/>
    </location>
</feature>
<feature type="transmembrane region" description="Helical" evidence="5">
    <location>
        <begin position="214"/>
        <end position="234"/>
    </location>
</feature>
<evidence type="ECO:0000259" key="6">
    <source>
        <dbReference type="PROSITE" id="PS50850"/>
    </source>
</evidence>
<dbReference type="InterPro" id="IPR036259">
    <property type="entry name" value="MFS_trans_sf"/>
</dbReference>
<dbReference type="SUPFAM" id="SSF103473">
    <property type="entry name" value="MFS general substrate transporter"/>
    <property type="match status" value="1"/>
</dbReference>
<feature type="transmembrane region" description="Helical" evidence="5">
    <location>
        <begin position="100"/>
        <end position="121"/>
    </location>
</feature>
<feature type="transmembrane region" description="Helical" evidence="5">
    <location>
        <begin position="133"/>
        <end position="151"/>
    </location>
</feature>
<dbReference type="Proteomes" id="UP001494902">
    <property type="component" value="Unassembled WGS sequence"/>
</dbReference>
<name>A0ABV1KD80_9PSEU</name>
<keyword evidence="2 5" id="KW-0812">Transmembrane</keyword>
<dbReference type="RefSeq" id="WP_349299481.1">
    <property type="nucleotide sequence ID" value="NZ_JBEDNQ010000007.1"/>
</dbReference>
<feature type="transmembrane region" description="Helical" evidence="5">
    <location>
        <begin position="157"/>
        <end position="177"/>
    </location>
</feature>
<keyword evidence="3 5" id="KW-1133">Transmembrane helix</keyword>
<dbReference type="InterPro" id="IPR011701">
    <property type="entry name" value="MFS"/>
</dbReference>
<comment type="subcellular location">
    <subcellularLocation>
        <location evidence="1">Cell membrane</location>
        <topology evidence="1">Multi-pass membrane protein</topology>
    </subcellularLocation>
</comment>
<dbReference type="PROSITE" id="PS00216">
    <property type="entry name" value="SUGAR_TRANSPORT_1"/>
    <property type="match status" value="1"/>
</dbReference>
<dbReference type="PANTHER" id="PTHR42718:SF49">
    <property type="entry name" value="EXPORT PROTEIN"/>
    <property type="match status" value="1"/>
</dbReference>
<evidence type="ECO:0000313" key="8">
    <source>
        <dbReference type="Proteomes" id="UP001494902"/>
    </source>
</evidence>
<feature type="transmembrane region" description="Helical" evidence="5">
    <location>
        <begin position="385"/>
        <end position="403"/>
    </location>
</feature>
<dbReference type="InterPro" id="IPR020846">
    <property type="entry name" value="MFS_dom"/>
</dbReference>
<feature type="transmembrane region" description="Helical" evidence="5">
    <location>
        <begin position="189"/>
        <end position="208"/>
    </location>
</feature>
<keyword evidence="8" id="KW-1185">Reference proteome</keyword>
<feature type="transmembrane region" description="Helical" evidence="5">
    <location>
        <begin position="415"/>
        <end position="438"/>
    </location>
</feature>